<sequence length="125" mass="14391">MLVDTDVIIWFLRGNQLAEARLNQIHKLRLSVISYMELVQGMRNKQELQALQKTVQLFQWQILPVDDAICQLAVRYVENYSLSHAMRLADALIAATAVYYGLILLSANDKHYSVLSDLKLEVFRP</sequence>
<dbReference type="HAMAP" id="MF_00265">
    <property type="entry name" value="VapC_Nob1"/>
    <property type="match status" value="1"/>
</dbReference>
<protein>
    <recommendedName>
        <fullName evidence="8">Ribonuclease VapC</fullName>
        <shortName evidence="8">RNase VapC</shortName>
        <ecNumber evidence="8">3.1.-.-</ecNumber>
    </recommendedName>
    <alternativeName>
        <fullName evidence="8">Toxin VapC</fullName>
    </alternativeName>
</protein>
<accession>A0A2N9YIK6</accession>
<comment type="similarity">
    <text evidence="7 8">Belongs to the PINc/VapC protein family.</text>
</comment>
<comment type="function">
    <text evidence="8">Toxic component of a toxin-antitoxin (TA) system. An RNase.</text>
</comment>
<name>A0A2N9YIK6_9GAMM</name>
<feature type="binding site" evidence="8">
    <location>
        <position position="4"/>
    </location>
    <ligand>
        <name>Mg(2+)</name>
        <dbReference type="ChEBI" id="CHEBI:18420"/>
    </ligand>
</feature>
<evidence type="ECO:0000313" key="11">
    <source>
        <dbReference type="Proteomes" id="UP000234271"/>
    </source>
</evidence>
<proteinExistence type="inferred from homology"/>
<dbReference type="OrthoDB" id="9813509at2"/>
<evidence type="ECO:0000256" key="7">
    <source>
        <dbReference type="ARBA" id="ARBA00038093"/>
    </source>
</evidence>
<keyword evidence="8" id="KW-0800">Toxin</keyword>
<dbReference type="PANTHER" id="PTHR33653">
    <property type="entry name" value="RIBONUCLEASE VAPC2"/>
    <property type="match status" value="1"/>
</dbReference>
<dbReference type="AlphaFoldDB" id="A0A2N9YIK6"/>
<keyword evidence="11" id="KW-1185">Reference proteome</keyword>
<dbReference type="Gene3D" id="3.40.50.1010">
    <property type="entry name" value="5'-nuclease"/>
    <property type="match status" value="1"/>
</dbReference>
<feature type="binding site" evidence="8">
    <location>
        <position position="90"/>
    </location>
    <ligand>
        <name>Mg(2+)</name>
        <dbReference type="ChEBI" id="CHEBI:18420"/>
    </ligand>
</feature>
<keyword evidence="2 8" id="KW-1277">Toxin-antitoxin system</keyword>
<gene>
    <name evidence="8" type="primary">vapC</name>
    <name evidence="10" type="ORF">BLE401_17595</name>
</gene>
<dbReference type="CDD" id="cd18741">
    <property type="entry name" value="PIN_VapC4-5_FitB-like"/>
    <property type="match status" value="1"/>
</dbReference>
<evidence type="ECO:0000256" key="6">
    <source>
        <dbReference type="ARBA" id="ARBA00022842"/>
    </source>
</evidence>
<dbReference type="EMBL" id="CP018889">
    <property type="protein sequence ID" value="AUI70334.1"/>
    <property type="molecule type" value="Genomic_DNA"/>
</dbReference>
<dbReference type="RefSeq" id="WP_062150815.1">
    <property type="nucleotide sequence ID" value="NZ_CP012373.2"/>
</dbReference>
<dbReference type="GO" id="GO:0000287">
    <property type="term" value="F:magnesium ion binding"/>
    <property type="evidence" value="ECO:0007669"/>
    <property type="project" value="UniProtKB-UniRule"/>
</dbReference>
<evidence type="ECO:0000256" key="4">
    <source>
        <dbReference type="ARBA" id="ARBA00022723"/>
    </source>
</evidence>
<feature type="domain" description="PIN" evidence="9">
    <location>
        <begin position="1"/>
        <end position="113"/>
    </location>
</feature>
<dbReference type="GO" id="GO:0016787">
    <property type="term" value="F:hydrolase activity"/>
    <property type="evidence" value="ECO:0007669"/>
    <property type="project" value="UniProtKB-KW"/>
</dbReference>
<evidence type="ECO:0000313" key="10">
    <source>
        <dbReference type="EMBL" id="AUI70334.1"/>
    </source>
</evidence>
<dbReference type="KEGG" id="blep:AL038_06710"/>
<evidence type="ECO:0000256" key="1">
    <source>
        <dbReference type="ARBA" id="ARBA00001946"/>
    </source>
</evidence>
<evidence type="ECO:0000256" key="3">
    <source>
        <dbReference type="ARBA" id="ARBA00022722"/>
    </source>
</evidence>
<keyword evidence="6 8" id="KW-0460">Magnesium</keyword>
<dbReference type="GO" id="GO:0004540">
    <property type="term" value="F:RNA nuclease activity"/>
    <property type="evidence" value="ECO:0007669"/>
    <property type="project" value="InterPro"/>
</dbReference>
<keyword evidence="5 8" id="KW-0378">Hydrolase</keyword>
<comment type="cofactor">
    <cofactor evidence="1 8">
        <name>Mg(2+)</name>
        <dbReference type="ChEBI" id="CHEBI:18420"/>
    </cofactor>
</comment>
<dbReference type="GO" id="GO:0090729">
    <property type="term" value="F:toxin activity"/>
    <property type="evidence" value="ECO:0007669"/>
    <property type="project" value="UniProtKB-KW"/>
</dbReference>
<reference evidence="11" key="1">
    <citation type="submission" date="2016-12" db="EMBL/GenBank/DDBJ databases">
        <title>Complete Genome Sequence of Beggiatoa leptomitiformis D-401.</title>
        <authorList>
            <person name="Fomenkov A."/>
            <person name="Vincze T."/>
            <person name="Grabovich M."/>
            <person name="Anton B.P."/>
            <person name="Dubinina G."/>
            <person name="Orlova M."/>
            <person name="Belousova E."/>
            <person name="Roberts R.J."/>
        </authorList>
    </citation>
    <scope>NUCLEOTIDE SEQUENCE [LARGE SCALE GENOMIC DNA]</scope>
    <source>
        <strain evidence="11">D-401</strain>
    </source>
</reference>
<evidence type="ECO:0000256" key="2">
    <source>
        <dbReference type="ARBA" id="ARBA00022649"/>
    </source>
</evidence>
<dbReference type="InterPro" id="IPR050556">
    <property type="entry name" value="Type_II_TA_system_RNase"/>
</dbReference>
<dbReference type="InterPro" id="IPR029060">
    <property type="entry name" value="PIN-like_dom_sf"/>
</dbReference>
<dbReference type="PANTHER" id="PTHR33653:SF1">
    <property type="entry name" value="RIBONUCLEASE VAPC2"/>
    <property type="match status" value="1"/>
</dbReference>
<dbReference type="InterPro" id="IPR002716">
    <property type="entry name" value="PIN_dom"/>
</dbReference>
<evidence type="ECO:0000256" key="5">
    <source>
        <dbReference type="ARBA" id="ARBA00022801"/>
    </source>
</evidence>
<evidence type="ECO:0000256" key="8">
    <source>
        <dbReference type="HAMAP-Rule" id="MF_00265"/>
    </source>
</evidence>
<keyword evidence="3 8" id="KW-0540">Nuclease</keyword>
<evidence type="ECO:0000259" key="9">
    <source>
        <dbReference type="Pfam" id="PF01850"/>
    </source>
</evidence>
<dbReference type="Proteomes" id="UP000234271">
    <property type="component" value="Chromosome"/>
</dbReference>
<organism evidence="10 11">
    <name type="scientific">Beggiatoa leptomitoformis</name>
    <dbReference type="NCBI Taxonomy" id="288004"/>
    <lineage>
        <taxon>Bacteria</taxon>
        <taxon>Pseudomonadati</taxon>
        <taxon>Pseudomonadota</taxon>
        <taxon>Gammaproteobacteria</taxon>
        <taxon>Thiotrichales</taxon>
        <taxon>Thiotrichaceae</taxon>
        <taxon>Beggiatoa</taxon>
    </lineage>
</organism>
<keyword evidence="4 8" id="KW-0479">Metal-binding</keyword>
<dbReference type="EC" id="3.1.-.-" evidence="8"/>
<dbReference type="SUPFAM" id="SSF88723">
    <property type="entry name" value="PIN domain-like"/>
    <property type="match status" value="1"/>
</dbReference>
<dbReference type="Pfam" id="PF01850">
    <property type="entry name" value="PIN"/>
    <property type="match status" value="1"/>
</dbReference>
<dbReference type="InterPro" id="IPR022907">
    <property type="entry name" value="VapC_family"/>
</dbReference>